<name>A0ABT8BME0_9HYPH</name>
<organism evidence="2 3">
    <name type="scientific">Methylobacterium adhaesivum</name>
    <dbReference type="NCBI Taxonomy" id="333297"/>
    <lineage>
        <taxon>Bacteria</taxon>
        <taxon>Pseudomonadati</taxon>
        <taxon>Pseudomonadota</taxon>
        <taxon>Alphaproteobacteria</taxon>
        <taxon>Hyphomicrobiales</taxon>
        <taxon>Methylobacteriaceae</taxon>
        <taxon>Methylobacterium</taxon>
    </lineage>
</organism>
<dbReference type="Proteomes" id="UP001224644">
    <property type="component" value="Unassembled WGS sequence"/>
</dbReference>
<protein>
    <recommendedName>
        <fullName evidence="4">Peptidase M15A C-terminal domain-containing protein</fullName>
    </recommendedName>
</protein>
<accession>A0ABT8BME0</accession>
<evidence type="ECO:0008006" key="4">
    <source>
        <dbReference type="Google" id="ProtNLM"/>
    </source>
</evidence>
<dbReference type="EMBL" id="JAUFPX010000019">
    <property type="protein sequence ID" value="MDN3592900.1"/>
    <property type="molecule type" value="Genomic_DNA"/>
</dbReference>
<gene>
    <name evidence="2" type="ORF">QWZ12_20085</name>
</gene>
<keyword evidence="3" id="KW-1185">Reference proteome</keyword>
<reference evidence="3" key="1">
    <citation type="journal article" date="2019" name="Int. J. Syst. Evol. Microbiol.">
        <title>The Global Catalogue of Microorganisms (GCM) 10K type strain sequencing project: providing services to taxonomists for standard genome sequencing and annotation.</title>
        <authorList>
            <consortium name="The Broad Institute Genomics Platform"/>
            <consortium name="The Broad Institute Genome Sequencing Center for Infectious Disease"/>
            <person name="Wu L."/>
            <person name="Ma J."/>
        </authorList>
    </citation>
    <scope>NUCLEOTIDE SEQUENCE [LARGE SCALE GENOMIC DNA]</scope>
    <source>
        <strain evidence="3">CECT 7069</strain>
    </source>
</reference>
<evidence type="ECO:0000313" key="3">
    <source>
        <dbReference type="Proteomes" id="UP001224644"/>
    </source>
</evidence>
<proteinExistence type="predicted"/>
<feature type="region of interest" description="Disordered" evidence="1">
    <location>
        <begin position="40"/>
        <end position="62"/>
    </location>
</feature>
<sequence>MVTVREDTEGKIRDLPIADELKRLLEQAADRAGIAVVRVTSGGQAPKGSGGKRTGSTRHDKGRAADLELLADGKHALDFTDVGDRPRVEAFVTAAAALGANGIGAGFDYMGPRTLHVGFGTSPQDHTRLVWGAGGRSANAPKWLRNAAEKGWA</sequence>
<evidence type="ECO:0000313" key="2">
    <source>
        <dbReference type="EMBL" id="MDN3592900.1"/>
    </source>
</evidence>
<dbReference type="RefSeq" id="WP_238226557.1">
    <property type="nucleotide sequence ID" value="NZ_BPQD01000019.1"/>
</dbReference>
<comment type="caution">
    <text evidence="2">The sequence shown here is derived from an EMBL/GenBank/DDBJ whole genome shotgun (WGS) entry which is preliminary data.</text>
</comment>
<evidence type="ECO:0000256" key="1">
    <source>
        <dbReference type="SAM" id="MobiDB-lite"/>
    </source>
</evidence>